<accession>A0ABW7FJ64</accession>
<dbReference type="Proteomes" id="UP001606301">
    <property type="component" value="Unassembled WGS sequence"/>
</dbReference>
<gene>
    <name evidence="1" type="ORF">ACG0Z3_11780</name>
</gene>
<organism evidence="1 2">
    <name type="scientific">Pelomonas margarita</name>
    <dbReference type="NCBI Taxonomy" id="3299031"/>
    <lineage>
        <taxon>Bacteria</taxon>
        <taxon>Pseudomonadati</taxon>
        <taxon>Pseudomonadota</taxon>
        <taxon>Betaproteobacteria</taxon>
        <taxon>Burkholderiales</taxon>
        <taxon>Sphaerotilaceae</taxon>
        <taxon>Roseateles</taxon>
    </lineage>
</organism>
<proteinExistence type="predicted"/>
<dbReference type="RefSeq" id="WP_394397679.1">
    <property type="nucleotide sequence ID" value="NZ_JBIGHW010000005.1"/>
</dbReference>
<dbReference type="EMBL" id="JBIGHW010000005">
    <property type="protein sequence ID" value="MFG6441360.1"/>
    <property type="molecule type" value="Genomic_DNA"/>
</dbReference>
<reference evidence="1 2" key="1">
    <citation type="submission" date="2024-08" db="EMBL/GenBank/DDBJ databases">
        <authorList>
            <person name="Lu H."/>
        </authorList>
    </citation>
    <scope>NUCLEOTIDE SEQUENCE [LARGE SCALE GENOMIC DNA]</scope>
    <source>
        <strain evidence="1 2">LKC17W</strain>
    </source>
</reference>
<comment type="caution">
    <text evidence="1">The sequence shown here is derived from an EMBL/GenBank/DDBJ whole genome shotgun (WGS) entry which is preliminary data.</text>
</comment>
<keyword evidence="2" id="KW-1185">Reference proteome</keyword>
<evidence type="ECO:0000313" key="1">
    <source>
        <dbReference type="EMBL" id="MFG6441360.1"/>
    </source>
</evidence>
<evidence type="ECO:0000313" key="2">
    <source>
        <dbReference type="Proteomes" id="UP001606301"/>
    </source>
</evidence>
<name>A0ABW7FJ64_9BURK</name>
<sequence>MSAAQTLTIEAAAGLVTVNKAAELTGLSVKAIRRKREEGIWREGREIVVGPDKRIYVDIEAFQKWVRGLQ</sequence>
<protein>
    <submittedName>
        <fullName evidence="1">Excisionase</fullName>
    </submittedName>
</protein>